<proteinExistence type="predicted"/>
<name>A0A165QPD8_9BACL</name>
<dbReference type="EMBL" id="LQRA01000070">
    <property type="protein sequence ID" value="KZE75912.1"/>
    <property type="molecule type" value="Genomic_DNA"/>
</dbReference>
<dbReference type="Proteomes" id="UP000076563">
    <property type="component" value="Unassembled WGS sequence"/>
</dbReference>
<feature type="transmembrane region" description="Helical" evidence="1">
    <location>
        <begin position="43"/>
        <end position="62"/>
    </location>
</feature>
<evidence type="ECO:0000256" key="1">
    <source>
        <dbReference type="SAM" id="Phobius"/>
    </source>
</evidence>
<comment type="caution">
    <text evidence="2">The sequence shown here is derived from an EMBL/GenBank/DDBJ whole genome shotgun (WGS) entry which is preliminary data.</text>
</comment>
<accession>A0A165QPD8</accession>
<dbReference type="OrthoDB" id="2078716at2"/>
<dbReference type="RefSeq" id="WP_063184696.1">
    <property type="nucleotide sequence ID" value="NZ_CP121215.1"/>
</dbReference>
<keyword evidence="1" id="KW-0812">Transmembrane</keyword>
<evidence type="ECO:0000313" key="2">
    <source>
        <dbReference type="EMBL" id="KZE75912.1"/>
    </source>
</evidence>
<evidence type="ECO:0000313" key="3">
    <source>
        <dbReference type="Proteomes" id="UP000076563"/>
    </source>
</evidence>
<gene>
    <name evidence="2" type="ORF">AV654_26005</name>
</gene>
<keyword evidence="1" id="KW-0472">Membrane</keyword>
<protein>
    <submittedName>
        <fullName evidence="2">Uncharacterized protein</fullName>
    </submittedName>
</protein>
<reference evidence="3" key="1">
    <citation type="submission" date="2016-01" db="EMBL/GenBank/DDBJ databases">
        <title>Draft genome of Chromobacterium sp. F49.</title>
        <authorList>
            <person name="Hong K.W."/>
        </authorList>
    </citation>
    <scope>NUCLEOTIDE SEQUENCE [LARGE SCALE GENOMIC DNA]</scope>
    <source>
        <strain evidence="3">M63</strain>
    </source>
</reference>
<feature type="transmembrane region" description="Helical" evidence="1">
    <location>
        <begin position="12"/>
        <end position="31"/>
    </location>
</feature>
<organism evidence="2 3">
    <name type="scientific">Paenibacillus elgii</name>
    <dbReference type="NCBI Taxonomy" id="189691"/>
    <lineage>
        <taxon>Bacteria</taxon>
        <taxon>Bacillati</taxon>
        <taxon>Bacillota</taxon>
        <taxon>Bacilli</taxon>
        <taxon>Bacillales</taxon>
        <taxon>Paenibacillaceae</taxon>
        <taxon>Paenibacillus</taxon>
    </lineage>
</organism>
<keyword evidence="1" id="KW-1133">Transmembrane helix</keyword>
<dbReference type="AlphaFoldDB" id="A0A165QPD8"/>
<sequence length="66" mass="7925">MDNRMIRVDEYRSLNLSMGMCLVPFALLIYLNVSYEQTWDFRVRPFFSLTFALWPAVLKRYAKNGR</sequence>
<keyword evidence="3" id="KW-1185">Reference proteome</keyword>